<keyword evidence="2" id="KW-1185">Reference proteome</keyword>
<reference evidence="1 2" key="1">
    <citation type="submission" date="2018-12" db="EMBL/GenBank/DDBJ databases">
        <authorList>
            <consortium name="Pathogen Informatics"/>
        </authorList>
    </citation>
    <scope>NUCLEOTIDE SEQUENCE [LARGE SCALE GENOMIC DNA]</scope>
    <source>
        <strain evidence="1 2">NCTC12227</strain>
    </source>
</reference>
<dbReference type="KEGG" id="nani:NCTC12227_01230"/>
<name>A0A448UC66_9NEIS</name>
<sequence>MPVLLIQDYLQTQGLRLPRDEVRVAYLATQAVINIGNASIDRSVLWYINDEVVLSEYIEQNSENEALLKKIFMALDSVFSRNQNVQSVAIYALMPSENNEPYLLRLVQQGKGIEQKVPVNEENGSFYLPARTAQTGWLNIVDDVVHWQEQEELQGSHHTRSQSQISLPICTESGAVLGVLHAEYADKTVVNEAAQIDWVALSLALIEPMKALLKYESQEEKND</sequence>
<dbReference type="STRING" id="326522.BWD08_10265"/>
<proteinExistence type="predicted"/>
<evidence type="ECO:0000313" key="1">
    <source>
        <dbReference type="EMBL" id="VEJ21490.1"/>
    </source>
</evidence>
<evidence type="ECO:0000313" key="2">
    <source>
        <dbReference type="Proteomes" id="UP000268229"/>
    </source>
</evidence>
<evidence type="ECO:0008006" key="3">
    <source>
        <dbReference type="Google" id="ProtNLM"/>
    </source>
</evidence>
<gene>
    <name evidence="1" type="ORF">NCTC12227_01230</name>
</gene>
<dbReference type="RefSeq" id="WP_126304753.1">
    <property type="nucleotide sequence ID" value="NZ_LR134516.1"/>
</dbReference>
<dbReference type="OrthoDB" id="8613057at2"/>
<organism evidence="1 2">
    <name type="scientific">Neisseria animaloris</name>
    <dbReference type="NCBI Taxonomy" id="326522"/>
    <lineage>
        <taxon>Bacteria</taxon>
        <taxon>Pseudomonadati</taxon>
        <taxon>Pseudomonadota</taxon>
        <taxon>Betaproteobacteria</taxon>
        <taxon>Neisseriales</taxon>
        <taxon>Neisseriaceae</taxon>
        <taxon>Neisseria</taxon>
    </lineage>
</organism>
<dbReference type="EMBL" id="LR134516">
    <property type="protein sequence ID" value="VEJ21490.1"/>
    <property type="molecule type" value="Genomic_DNA"/>
</dbReference>
<dbReference type="InterPro" id="IPR029016">
    <property type="entry name" value="GAF-like_dom_sf"/>
</dbReference>
<accession>A0A448UC66</accession>
<dbReference type="Gene3D" id="3.30.450.40">
    <property type="match status" value="1"/>
</dbReference>
<protein>
    <recommendedName>
        <fullName evidence="3">GAF domain-containing protein</fullName>
    </recommendedName>
</protein>
<dbReference type="AlphaFoldDB" id="A0A448UC66"/>
<dbReference type="SUPFAM" id="SSF55781">
    <property type="entry name" value="GAF domain-like"/>
    <property type="match status" value="1"/>
</dbReference>
<dbReference type="Proteomes" id="UP000268229">
    <property type="component" value="Chromosome"/>
</dbReference>